<sequence length="138" mass="15911">MMQTLLFQPSHAAKDIYLYRLQKLHSCFPFTVTSFLLSTHAHATIKFLKFDEIRSYRRSLADKQSEKTAPPKSHFAQAVSRVEKDPIGRRKLCYAREDGFECFRDAEVSVYSQNITPLNTEETGEAKVPRRPDGDVQK</sequence>
<organism evidence="2 3">
    <name type="scientific">Steinernema glaseri</name>
    <dbReference type="NCBI Taxonomy" id="37863"/>
    <lineage>
        <taxon>Eukaryota</taxon>
        <taxon>Metazoa</taxon>
        <taxon>Ecdysozoa</taxon>
        <taxon>Nematoda</taxon>
        <taxon>Chromadorea</taxon>
        <taxon>Rhabditida</taxon>
        <taxon>Tylenchina</taxon>
        <taxon>Panagrolaimomorpha</taxon>
        <taxon>Strongyloidoidea</taxon>
        <taxon>Steinernematidae</taxon>
        <taxon>Steinernema</taxon>
    </lineage>
</organism>
<dbReference type="WBParaSite" id="L893_g28665.t1">
    <property type="protein sequence ID" value="L893_g28665.t1"/>
    <property type="gene ID" value="L893_g28665"/>
</dbReference>
<feature type="region of interest" description="Disordered" evidence="1">
    <location>
        <begin position="119"/>
        <end position="138"/>
    </location>
</feature>
<accession>A0A1I7ZQ40</accession>
<name>A0A1I7ZQ40_9BILA</name>
<feature type="compositionally biased region" description="Basic and acidic residues" evidence="1">
    <location>
        <begin position="124"/>
        <end position="138"/>
    </location>
</feature>
<dbReference type="AlphaFoldDB" id="A0A1I7ZQ40"/>
<protein>
    <submittedName>
        <fullName evidence="3">Pentatricopeptide repeat-containing protein</fullName>
    </submittedName>
</protein>
<keyword evidence="2" id="KW-1185">Reference proteome</keyword>
<dbReference type="Proteomes" id="UP000095287">
    <property type="component" value="Unplaced"/>
</dbReference>
<reference evidence="3" key="1">
    <citation type="submission" date="2016-11" db="UniProtKB">
        <authorList>
            <consortium name="WormBaseParasite"/>
        </authorList>
    </citation>
    <scope>IDENTIFICATION</scope>
</reference>
<evidence type="ECO:0000313" key="3">
    <source>
        <dbReference type="WBParaSite" id="L893_g28665.t1"/>
    </source>
</evidence>
<evidence type="ECO:0000256" key="1">
    <source>
        <dbReference type="SAM" id="MobiDB-lite"/>
    </source>
</evidence>
<evidence type="ECO:0000313" key="2">
    <source>
        <dbReference type="Proteomes" id="UP000095287"/>
    </source>
</evidence>
<proteinExistence type="predicted"/>
<feature type="region of interest" description="Disordered" evidence="1">
    <location>
        <begin position="61"/>
        <end position="81"/>
    </location>
</feature>